<name>A0A166L6Q8_COLIC</name>
<organism evidence="2 3">
    <name type="scientific">Colletotrichum incanum</name>
    <name type="common">Soybean anthracnose fungus</name>
    <dbReference type="NCBI Taxonomy" id="1573173"/>
    <lineage>
        <taxon>Eukaryota</taxon>
        <taxon>Fungi</taxon>
        <taxon>Dikarya</taxon>
        <taxon>Ascomycota</taxon>
        <taxon>Pezizomycotina</taxon>
        <taxon>Sordariomycetes</taxon>
        <taxon>Hypocreomycetidae</taxon>
        <taxon>Glomerellales</taxon>
        <taxon>Glomerellaceae</taxon>
        <taxon>Colletotrichum</taxon>
        <taxon>Colletotrichum spaethianum species complex</taxon>
    </lineage>
</organism>
<reference evidence="2 3" key="1">
    <citation type="submission" date="2015-06" db="EMBL/GenBank/DDBJ databases">
        <title>Survival trade-offs in plant roots during colonization by closely related pathogenic and mutualistic fungi.</title>
        <authorList>
            <person name="Hacquard S."/>
            <person name="Kracher B."/>
            <person name="Hiruma K."/>
            <person name="Weinman A."/>
            <person name="Muench P."/>
            <person name="Garrido Oter R."/>
            <person name="Ver Loren van Themaat E."/>
            <person name="Dallerey J.-F."/>
            <person name="Damm U."/>
            <person name="Henrissat B."/>
            <person name="Lespinet O."/>
            <person name="Thon M."/>
            <person name="Kemen E."/>
            <person name="McHardy A.C."/>
            <person name="Schulze-Lefert P."/>
            <person name="O'Connell R.J."/>
        </authorList>
    </citation>
    <scope>NUCLEOTIDE SEQUENCE [LARGE SCALE GENOMIC DNA]</scope>
    <source>
        <strain evidence="2 3">MAFF 238704</strain>
    </source>
</reference>
<comment type="caution">
    <text evidence="2">The sequence shown here is derived from an EMBL/GenBank/DDBJ whole genome shotgun (WGS) entry which is preliminary data.</text>
</comment>
<sequence length="72" mass="8413">MDKGSEDKAWGIKIGRRPRDQRQAMDREVRLLSRMKQHVPVTSFTRRPFHVTIGLAHGYWLFKVLFASTATE</sequence>
<keyword evidence="3" id="KW-1185">Reference proteome</keyword>
<evidence type="ECO:0000313" key="2">
    <source>
        <dbReference type="EMBL" id="KZL63169.1"/>
    </source>
</evidence>
<feature type="compositionally biased region" description="Basic and acidic residues" evidence="1">
    <location>
        <begin position="1"/>
        <end position="10"/>
    </location>
</feature>
<evidence type="ECO:0000313" key="3">
    <source>
        <dbReference type="Proteomes" id="UP000076584"/>
    </source>
</evidence>
<accession>A0A166L6Q8</accession>
<dbReference type="EMBL" id="LFIW01002866">
    <property type="protein sequence ID" value="KZL63169.1"/>
    <property type="molecule type" value="Genomic_DNA"/>
</dbReference>
<dbReference type="Proteomes" id="UP000076584">
    <property type="component" value="Unassembled WGS sequence"/>
</dbReference>
<protein>
    <submittedName>
        <fullName evidence="2">Uncharacterized protein</fullName>
    </submittedName>
</protein>
<dbReference type="AlphaFoldDB" id="A0A166L6Q8"/>
<evidence type="ECO:0000256" key="1">
    <source>
        <dbReference type="SAM" id="MobiDB-lite"/>
    </source>
</evidence>
<proteinExistence type="predicted"/>
<feature type="region of interest" description="Disordered" evidence="1">
    <location>
        <begin position="1"/>
        <end position="23"/>
    </location>
</feature>
<gene>
    <name evidence="2" type="ORF">CI238_06071</name>
</gene>